<reference evidence="1" key="1">
    <citation type="journal article" date="2021" name="Nat. Commun.">
        <title>Lytic archaeal viruses infect abundant primary producers in Earth's crust.</title>
        <authorList>
            <person name="Rahlff J."/>
            <person name="Turzynski V."/>
            <person name="Esser S.P."/>
            <person name="Monsees I."/>
            <person name="Bornemann T.L.V."/>
            <person name="Figueroa-Gonzalez P.A."/>
            <person name="Schulz F."/>
            <person name="Woyke T."/>
            <person name="Klingl A."/>
            <person name="Moraru C."/>
            <person name="Probst A.J."/>
        </authorList>
    </citation>
    <scope>NUCLEOTIDE SEQUENCE</scope>
</reference>
<sequence>MIIITLLENIMIQKYSKKYYDLKYYDLNYFKQYKKC</sequence>
<evidence type="ECO:0000313" key="1">
    <source>
        <dbReference type="EMBL" id="QTW05534.1"/>
    </source>
</evidence>
<reference evidence="1" key="2">
    <citation type="submission" date="2021-01" db="EMBL/GenBank/DDBJ databases">
        <authorList>
            <person name="Rahlff J."/>
        </authorList>
    </citation>
    <scope>NUCLEOTIDE SEQUENCE</scope>
</reference>
<dbReference type="EMBL" id="MW522971">
    <property type="protein sequence ID" value="QTW05534.1"/>
    <property type="molecule type" value="Genomic_DNA"/>
</dbReference>
<protein>
    <submittedName>
        <fullName evidence="1">Uncharacterized protein</fullName>
    </submittedName>
</protein>
<name>A0A8B0LTT5_9VIRU</name>
<proteinExistence type="predicted"/>
<accession>A0A8B0LTT5</accession>
<organism evidence="1">
    <name type="scientific">uncultured archaeal virus</name>
    <dbReference type="NCBI Taxonomy" id="1960247"/>
    <lineage>
        <taxon>Viruses</taxon>
        <taxon>environmental samples</taxon>
    </lineage>
</organism>